<keyword evidence="2 5" id="KW-0812">Transmembrane</keyword>
<dbReference type="AlphaFoldDB" id="A0AAN8K193"/>
<evidence type="ECO:0000313" key="7">
    <source>
        <dbReference type="EMBL" id="KAK6187135.1"/>
    </source>
</evidence>
<evidence type="ECO:0000256" key="4">
    <source>
        <dbReference type="ARBA" id="ARBA00023136"/>
    </source>
</evidence>
<dbReference type="EMBL" id="JAZGQO010000004">
    <property type="protein sequence ID" value="KAK6187135.1"/>
    <property type="molecule type" value="Genomic_DNA"/>
</dbReference>
<comment type="caution">
    <text evidence="7">The sequence shown here is derived from an EMBL/GenBank/DDBJ whole genome shotgun (WGS) entry which is preliminary data.</text>
</comment>
<accession>A0AAN8K193</accession>
<dbReference type="Proteomes" id="UP001347796">
    <property type="component" value="Unassembled WGS sequence"/>
</dbReference>
<dbReference type="GO" id="GO:0016020">
    <property type="term" value="C:membrane"/>
    <property type="evidence" value="ECO:0007669"/>
    <property type="project" value="UniProtKB-SubCell"/>
</dbReference>
<organism evidence="7 8">
    <name type="scientific">Patella caerulea</name>
    <name type="common">Rayed Mediterranean limpet</name>
    <dbReference type="NCBI Taxonomy" id="87958"/>
    <lineage>
        <taxon>Eukaryota</taxon>
        <taxon>Metazoa</taxon>
        <taxon>Spiralia</taxon>
        <taxon>Lophotrochozoa</taxon>
        <taxon>Mollusca</taxon>
        <taxon>Gastropoda</taxon>
        <taxon>Patellogastropoda</taxon>
        <taxon>Patelloidea</taxon>
        <taxon>Patellidae</taxon>
        <taxon>Patella</taxon>
    </lineage>
</organism>
<dbReference type="InterPro" id="IPR036259">
    <property type="entry name" value="MFS_trans_sf"/>
</dbReference>
<name>A0AAN8K193_PATCE</name>
<dbReference type="GO" id="GO:0022857">
    <property type="term" value="F:transmembrane transporter activity"/>
    <property type="evidence" value="ECO:0007669"/>
    <property type="project" value="InterPro"/>
</dbReference>
<gene>
    <name evidence="7" type="ORF">SNE40_005224</name>
</gene>
<feature type="transmembrane region" description="Helical" evidence="5">
    <location>
        <begin position="169"/>
        <end position="191"/>
    </location>
</feature>
<feature type="transmembrane region" description="Helical" evidence="5">
    <location>
        <begin position="482"/>
        <end position="502"/>
    </location>
</feature>
<dbReference type="InterPro" id="IPR005828">
    <property type="entry name" value="MFS_sugar_transport-like"/>
</dbReference>
<reference evidence="7 8" key="1">
    <citation type="submission" date="2024-01" db="EMBL/GenBank/DDBJ databases">
        <title>The genome of the rayed Mediterranean limpet Patella caerulea (Linnaeus, 1758).</title>
        <authorList>
            <person name="Anh-Thu Weber A."/>
            <person name="Halstead-Nussloch G."/>
        </authorList>
    </citation>
    <scope>NUCLEOTIDE SEQUENCE [LARGE SCALE GENOMIC DNA]</scope>
    <source>
        <strain evidence="7">AATW-2023a</strain>
        <tissue evidence="7">Whole specimen</tissue>
    </source>
</reference>
<protein>
    <recommendedName>
        <fullName evidence="6">Major facilitator superfamily (MFS) profile domain-containing protein</fullName>
    </recommendedName>
</protein>
<dbReference type="SUPFAM" id="SSF103473">
    <property type="entry name" value="MFS general substrate transporter"/>
    <property type="match status" value="1"/>
</dbReference>
<dbReference type="CDD" id="cd17317">
    <property type="entry name" value="MFS_SLC22"/>
    <property type="match status" value="1"/>
</dbReference>
<evidence type="ECO:0000256" key="3">
    <source>
        <dbReference type="ARBA" id="ARBA00022989"/>
    </source>
</evidence>
<feature type="transmembrane region" description="Helical" evidence="5">
    <location>
        <begin position="254"/>
        <end position="273"/>
    </location>
</feature>
<feature type="transmembrane region" description="Helical" evidence="5">
    <location>
        <begin position="137"/>
        <end position="157"/>
    </location>
</feature>
<feature type="transmembrane region" description="Helical" evidence="5">
    <location>
        <begin position="508"/>
        <end position="530"/>
    </location>
</feature>
<dbReference type="PANTHER" id="PTHR24064">
    <property type="entry name" value="SOLUTE CARRIER FAMILY 22 MEMBER"/>
    <property type="match status" value="1"/>
</dbReference>
<feature type="transmembrane region" description="Helical" evidence="5">
    <location>
        <begin position="21"/>
        <end position="44"/>
    </location>
</feature>
<keyword evidence="8" id="KW-1185">Reference proteome</keyword>
<evidence type="ECO:0000313" key="8">
    <source>
        <dbReference type="Proteomes" id="UP001347796"/>
    </source>
</evidence>
<feature type="transmembrane region" description="Helical" evidence="5">
    <location>
        <begin position="420"/>
        <end position="441"/>
    </location>
</feature>
<feature type="transmembrane region" description="Helical" evidence="5">
    <location>
        <begin position="362"/>
        <end position="380"/>
    </location>
</feature>
<comment type="subcellular location">
    <subcellularLocation>
        <location evidence="1">Membrane</location>
        <topology evidence="1">Multi-pass membrane protein</topology>
    </subcellularLocation>
</comment>
<sequence length="549" mass="60664">MKFDDVLETIGPFGKYQKIRCLLLCMFSLVSAWHAFNMVFVGAVPEFHCDNQNINISSSKISNISDAGLLELLVPDDSCQQYDEKDVIMLYDNSTGVHRILSSNMSTTDCTRGFWYSKETYSSTIVSQFDLVCKRSFWISTSKSVFFFGRLCGAVAFGQLSDRFGRRPMFFVGAAILLVAGSIASAAQNIYMFLPMYFLQGLAHTGIFLVVYTLSTELVGPEYRFLVSVTIQIFYSVGCMILSGMAYLLRDWRYLELAITLPVVLFASYWWFLPESVRWLLSQNRFDEAHKYLKEAAATNGAILSPSIMKSLQDVDNKNLKNGKKYGSVLPVTKGHQGGKTINNGRKYYFLDLVRTWPMAKISLNIWFNWFANALVYYGLSLNTENLAGDPYLNFCIAGAVEIPAYILCIISLNKVGRKVIVVTSMCVGGIACILSGTVHINGNSGTVTTVLAMIGKFFITASYGMLYLLAAEVFPTVVRNVGVGVSSMSGSIGGILVPTMLDLKSIWAPLPLVLFGSLSITAGSLALLLPETTDRPMPQLLEDVSTSD</sequence>
<dbReference type="Gene3D" id="1.20.1250.20">
    <property type="entry name" value="MFS general substrate transporter like domains"/>
    <property type="match status" value="1"/>
</dbReference>
<dbReference type="Pfam" id="PF00083">
    <property type="entry name" value="Sugar_tr"/>
    <property type="match status" value="1"/>
</dbReference>
<evidence type="ECO:0000256" key="2">
    <source>
        <dbReference type="ARBA" id="ARBA00022692"/>
    </source>
</evidence>
<evidence type="ECO:0000259" key="6">
    <source>
        <dbReference type="PROSITE" id="PS50850"/>
    </source>
</evidence>
<evidence type="ECO:0000256" key="5">
    <source>
        <dbReference type="SAM" id="Phobius"/>
    </source>
</evidence>
<dbReference type="InterPro" id="IPR020846">
    <property type="entry name" value="MFS_dom"/>
</dbReference>
<keyword evidence="4 5" id="KW-0472">Membrane</keyword>
<dbReference type="PROSITE" id="PS50850">
    <property type="entry name" value="MFS"/>
    <property type="match status" value="1"/>
</dbReference>
<keyword evidence="3 5" id="KW-1133">Transmembrane helix</keyword>
<feature type="transmembrane region" description="Helical" evidence="5">
    <location>
        <begin position="197"/>
        <end position="214"/>
    </location>
</feature>
<feature type="transmembrane region" description="Helical" evidence="5">
    <location>
        <begin position="392"/>
        <end position="413"/>
    </location>
</feature>
<evidence type="ECO:0000256" key="1">
    <source>
        <dbReference type="ARBA" id="ARBA00004141"/>
    </source>
</evidence>
<proteinExistence type="predicted"/>
<feature type="transmembrane region" description="Helical" evidence="5">
    <location>
        <begin position="447"/>
        <end position="470"/>
    </location>
</feature>
<feature type="transmembrane region" description="Helical" evidence="5">
    <location>
        <begin position="226"/>
        <end position="248"/>
    </location>
</feature>
<feature type="domain" description="Major facilitator superfamily (MFS) profile" evidence="6">
    <location>
        <begin position="88"/>
        <end position="535"/>
    </location>
</feature>